<dbReference type="EMBL" id="CP033893">
    <property type="protein sequence ID" value="QDL31936.1"/>
    <property type="molecule type" value="Genomic_DNA"/>
</dbReference>
<accession>A0A515CUU1</accession>
<evidence type="ECO:0000313" key="1">
    <source>
        <dbReference type="EMBL" id="QDL31936.1"/>
    </source>
</evidence>
<dbReference type="AlphaFoldDB" id="A0A515CUU1"/>
<dbReference type="Proteomes" id="UP000317572">
    <property type="component" value="Chromosome"/>
</dbReference>
<protein>
    <submittedName>
        <fullName evidence="1">Uncharacterized protein</fullName>
    </submittedName>
</protein>
<sequence length="59" mass="6904">MSVILRSIAISFNNKAFDVISVNYSQFYNFYACQPRRARYPRTGCYRNLAAKAPFQRAF</sequence>
<reference evidence="1 2" key="1">
    <citation type="submission" date="2018-11" db="EMBL/GenBank/DDBJ databases">
        <title>The first complete genome of Serratia liquefaciens isolated from metalophyte plant revel distinctness adaptive mechanisms in an extreme habitat.</title>
        <authorList>
            <person name="Caneschi W.L."/>
            <person name="Sanchez A.B."/>
            <person name="Felestrino E.B."/>
            <person name="Assis R.A.B."/>
            <person name="Lemes C.G.C."/>
            <person name="Cordeiro I.F."/>
            <person name="Fonseca N.P."/>
            <person name="Villa M."/>
            <person name="Vieira I.T."/>
            <person name="Moraes L.A."/>
            <person name="Kamino L.H.Y."/>
            <person name="do Carmo F."/>
            <person name="Garcia C.M."/>
            <person name="Almeida N.F."/>
            <person name="Silva R.S."/>
            <person name="Ferro J.A."/>
            <person name="Ferro M.I.T."/>
            <person name="Varani A.M."/>
            <person name="Ferreira R.M."/>
            <person name="dos Santos V.L."/>
            <person name="Silva U.C."/>
            <person name="Setubal J.C."/>
            <person name="Moreira L.M."/>
        </authorList>
    </citation>
    <scope>NUCLEOTIDE SEQUENCE [LARGE SCALE GENOMIC DNA]</scope>
    <source>
        <strain evidence="1 2">FG3</strain>
    </source>
</reference>
<evidence type="ECO:0000313" key="2">
    <source>
        <dbReference type="Proteomes" id="UP000317572"/>
    </source>
</evidence>
<gene>
    <name evidence="1" type="ORF">EGO53_09130</name>
</gene>
<organism evidence="1 2">
    <name type="scientific">Serratia liquefaciens</name>
    <dbReference type="NCBI Taxonomy" id="614"/>
    <lineage>
        <taxon>Bacteria</taxon>
        <taxon>Pseudomonadati</taxon>
        <taxon>Pseudomonadota</taxon>
        <taxon>Gammaproteobacteria</taxon>
        <taxon>Enterobacterales</taxon>
        <taxon>Yersiniaceae</taxon>
        <taxon>Serratia</taxon>
    </lineage>
</organism>
<proteinExistence type="predicted"/>
<name>A0A515CUU1_SERLI</name>
<dbReference type="STRING" id="614.XJ20_10660"/>